<name>E3GML4_9FIRM</name>
<proteinExistence type="predicted"/>
<dbReference type="Proteomes" id="UP000006873">
    <property type="component" value="Chromosome"/>
</dbReference>
<dbReference type="EMBL" id="CP002273">
    <property type="protein sequence ID" value="ADO37077.1"/>
    <property type="molecule type" value="Genomic_DNA"/>
</dbReference>
<evidence type="ECO:0000313" key="2">
    <source>
        <dbReference type="Proteomes" id="UP000006873"/>
    </source>
</evidence>
<reference key="1">
    <citation type="submission" date="2010-09" db="EMBL/GenBank/DDBJ databases">
        <authorList>
            <person name="Roh H."/>
            <person name="Ko H.-J."/>
            <person name="Kim D."/>
            <person name="Choi D.G."/>
            <person name="Park S."/>
            <person name="Kim S."/>
            <person name="Kim K.H."/>
            <person name="Chang I.S."/>
            <person name="Choi I.-G."/>
        </authorList>
    </citation>
    <scope>NUCLEOTIDE SEQUENCE</scope>
    <source>
        <strain>KIST612</strain>
    </source>
</reference>
<dbReference type="KEGG" id="elm:ELI_2094"/>
<protein>
    <submittedName>
        <fullName evidence="1">Uncharacterized protein</fullName>
    </submittedName>
</protein>
<organism evidence="1 2">
    <name type="scientific">Eubacterium callanderi</name>
    <dbReference type="NCBI Taxonomy" id="53442"/>
    <lineage>
        <taxon>Bacteria</taxon>
        <taxon>Bacillati</taxon>
        <taxon>Bacillota</taxon>
        <taxon>Clostridia</taxon>
        <taxon>Eubacteriales</taxon>
        <taxon>Eubacteriaceae</taxon>
        <taxon>Eubacterium</taxon>
    </lineage>
</organism>
<accession>E3GML4</accession>
<evidence type="ECO:0000313" key="1">
    <source>
        <dbReference type="EMBL" id="ADO37077.1"/>
    </source>
</evidence>
<dbReference type="HOGENOM" id="CLU_3289840_0_0_9"/>
<keyword evidence="2" id="KW-1185">Reference proteome</keyword>
<dbReference type="AlphaFoldDB" id="E3GML4"/>
<sequence length="40" mass="4846">MEPLPYNYSICDRLNQLQRTFLQKETKKAQRRIVLCFSGR</sequence>
<reference evidence="1 2" key="2">
    <citation type="journal article" date="2011" name="J. Bacteriol.">
        <title>Complete genome sequence of a carbon monoxide-utilizing acetogen, Eubacterium limosum KIST612.</title>
        <authorList>
            <person name="Roh H."/>
            <person name="Ko H.J."/>
            <person name="Kim D."/>
            <person name="Choi D.G."/>
            <person name="Park S."/>
            <person name="Kim S."/>
            <person name="Chang I.S."/>
            <person name="Choi I.G."/>
        </authorList>
    </citation>
    <scope>NUCLEOTIDE SEQUENCE [LARGE SCALE GENOMIC DNA]</scope>
    <source>
        <strain evidence="1 2">KIST612</strain>
    </source>
</reference>
<gene>
    <name evidence="1" type="ordered locus">ELI_2094</name>
</gene>